<dbReference type="EMBL" id="RQTK01000028">
    <property type="protein sequence ID" value="RUS90598.1"/>
    <property type="molecule type" value="Genomic_DNA"/>
</dbReference>
<name>A0A3S1CEN7_ELYCH</name>
<evidence type="ECO:0000313" key="2">
    <source>
        <dbReference type="Proteomes" id="UP000271974"/>
    </source>
</evidence>
<accession>A0A3S1CEN7</accession>
<evidence type="ECO:0000313" key="1">
    <source>
        <dbReference type="EMBL" id="RUS90598.1"/>
    </source>
</evidence>
<dbReference type="Proteomes" id="UP000271974">
    <property type="component" value="Unassembled WGS sequence"/>
</dbReference>
<sequence>MMTLSSKGGHTVSRAAIMVELTMTNGRQIWTGNQSHSSRKELLNLDLARVDHDLQQQPLDPSYSWTYFYYGGPGHNGIGKMSLQILRNPTLMNISHSASFTSLAVMAKGKSFGPSGCLYLSVVIGGGPTRSIITRWNGFSIIGMGCNGAGGLRREWVLIWHVWHDCVKDCTSVDRPGQAWPRELDFDGLKSFAVSRMTRYADSWL</sequence>
<keyword evidence="2" id="KW-1185">Reference proteome</keyword>
<organism evidence="1 2">
    <name type="scientific">Elysia chlorotica</name>
    <name type="common">Eastern emerald elysia</name>
    <name type="synonym">Sea slug</name>
    <dbReference type="NCBI Taxonomy" id="188477"/>
    <lineage>
        <taxon>Eukaryota</taxon>
        <taxon>Metazoa</taxon>
        <taxon>Spiralia</taxon>
        <taxon>Lophotrochozoa</taxon>
        <taxon>Mollusca</taxon>
        <taxon>Gastropoda</taxon>
        <taxon>Heterobranchia</taxon>
        <taxon>Euthyneura</taxon>
        <taxon>Panpulmonata</taxon>
        <taxon>Sacoglossa</taxon>
        <taxon>Placobranchoidea</taxon>
        <taxon>Plakobranchidae</taxon>
        <taxon>Elysia</taxon>
    </lineage>
</organism>
<protein>
    <submittedName>
        <fullName evidence="1">Uncharacterized protein</fullName>
    </submittedName>
</protein>
<dbReference type="AlphaFoldDB" id="A0A3S1CEN7"/>
<comment type="caution">
    <text evidence="1">The sequence shown here is derived from an EMBL/GenBank/DDBJ whole genome shotgun (WGS) entry which is preliminary data.</text>
</comment>
<proteinExistence type="predicted"/>
<reference evidence="1 2" key="1">
    <citation type="submission" date="2019-01" db="EMBL/GenBank/DDBJ databases">
        <title>A draft genome assembly of the solar-powered sea slug Elysia chlorotica.</title>
        <authorList>
            <person name="Cai H."/>
            <person name="Li Q."/>
            <person name="Fang X."/>
            <person name="Li J."/>
            <person name="Curtis N.E."/>
            <person name="Altenburger A."/>
            <person name="Shibata T."/>
            <person name="Feng M."/>
            <person name="Maeda T."/>
            <person name="Schwartz J.A."/>
            <person name="Shigenobu S."/>
            <person name="Lundholm N."/>
            <person name="Nishiyama T."/>
            <person name="Yang H."/>
            <person name="Hasebe M."/>
            <person name="Li S."/>
            <person name="Pierce S.K."/>
            <person name="Wang J."/>
        </authorList>
    </citation>
    <scope>NUCLEOTIDE SEQUENCE [LARGE SCALE GENOMIC DNA]</scope>
    <source>
        <strain evidence="1">EC2010</strain>
        <tissue evidence="1">Whole organism of an adult</tissue>
    </source>
</reference>
<gene>
    <name evidence="1" type="ORF">EGW08_001595</name>
</gene>